<organism evidence="3 4">
    <name type="scientific">Calidithermus terrae</name>
    <dbReference type="NCBI Taxonomy" id="1408545"/>
    <lineage>
        <taxon>Bacteria</taxon>
        <taxon>Thermotogati</taxon>
        <taxon>Deinococcota</taxon>
        <taxon>Deinococci</taxon>
        <taxon>Thermales</taxon>
        <taxon>Thermaceae</taxon>
        <taxon>Calidithermus</taxon>
    </lineage>
</organism>
<dbReference type="EMBL" id="QXDL01000003">
    <property type="protein sequence ID" value="RIH90801.1"/>
    <property type="molecule type" value="Genomic_DNA"/>
</dbReference>
<evidence type="ECO:0008006" key="5">
    <source>
        <dbReference type="Google" id="ProtNLM"/>
    </source>
</evidence>
<sequence>MVYKRQGFTLLELLLASVITLLLLGLVAQGLRSSGDTSRYVQSSQTMLEELRFAGNLIGDYLSTAAFIYPVGVTLTLNTPESYTVRNPLTNNNTWTVGTDPIIAAILSPRDPGVKCSETVSSGPPRTGPQGCYRFMAVYPLKRSWVVQNASGAENPGSDPENNDKWALYIYERNLSGITDLNERTVIPTAITGSSGNLLADYIKPGDGLTVGYEKCLDFEGKDIASLGPCNPSSRIDIYSSVARVSFALAGQVTMKGKSYTFPGPTQPLVFQVGARNLVIRK</sequence>
<name>A0A399F844_9DEIN</name>
<gene>
    <name evidence="3" type="ORF">Mterra_00174</name>
</gene>
<dbReference type="AlphaFoldDB" id="A0A399F844"/>
<dbReference type="NCBIfam" id="TIGR02532">
    <property type="entry name" value="IV_pilin_GFxxxE"/>
    <property type="match status" value="1"/>
</dbReference>
<evidence type="ECO:0000256" key="1">
    <source>
        <dbReference type="ARBA" id="ARBA00004442"/>
    </source>
</evidence>
<dbReference type="OrthoDB" id="25017at2"/>
<keyword evidence="2" id="KW-0472">Membrane</keyword>
<dbReference type="GO" id="GO:0009279">
    <property type="term" value="C:cell outer membrane"/>
    <property type="evidence" value="ECO:0007669"/>
    <property type="project" value="UniProtKB-SubCell"/>
</dbReference>
<evidence type="ECO:0000313" key="3">
    <source>
        <dbReference type="EMBL" id="RIH90801.1"/>
    </source>
</evidence>
<keyword evidence="2" id="KW-0998">Cell outer membrane</keyword>
<dbReference type="PROSITE" id="PS00409">
    <property type="entry name" value="PROKAR_NTER_METHYL"/>
    <property type="match status" value="1"/>
</dbReference>
<evidence type="ECO:0000313" key="4">
    <source>
        <dbReference type="Proteomes" id="UP000265715"/>
    </source>
</evidence>
<dbReference type="Pfam" id="PF07963">
    <property type="entry name" value="N_methyl"/>
    <property type="match status" value="1"/>
</dbReference>
<comment type="subcellular location">
    <subcellularLocation>
        <location evidence="1">Cell outer membrane</location>
    </subcellularLocation>
</comment>
<comment type="caution">
    <text evidence="3">The sequence shown here is derived from an EMBL/GenBank/DDBJ whole genome shotgun (WGS) entry which is preliminary data.</text>
</comment>
<protein>
    <recommendedName>
        <fullName evidence="5">Verru Chthon cassette protein C</fullName>
    </recommendedName>
</protein>
<keyword evidence="4" id="KW-1185">Reference proteome</keyword>
<dbReference type="Proteomes" id="UP000265715">
    <property type="component" value="Unassembled WGS sequence"/>
</dbReference>
<dbReference type="RefSeq" id="WP_119313446.1">
    <property type="nucleotide sequence ID" value="NZ_QXDL01000003.1"/>
</dbReference>
<accession>A0A399F844</accession>
<evidence type="ECO:0000256" key="2">
    <source>
        <dbReference type="ARBA" id="ARBA00023237"/>
    </source>
</evidence>
<dbReference type="InterPro" id="IPR012902">
    <property type="entry name" value="N_methyl_site"/>
</dbReference>
<reference evidence="3 4" key="1">
    <citation type="submission" date="2018-08" db="EMBL/GenBank/DDBJ databases">
        <title>Meiothermus terrae DSM 26712 genome sequencing project.</title>
        <authorList>
            <person name="Da Costa M.S."/>
            <person name="Albuquerque L."/>
            <person name="Raposo P."/>
            <person name="Froufe H.J.C."/>
            <person name="Barroso C.S."/>
            <person name="Egas C."/>
        </authorList>
    </citation>
    <scope>NUCLEOTIDE SEQUENCE [LARGE SCALE GENOMIC DNA]</scope>
    <source>
        <strain evidence="3 4">DSM 26712</strain>
    </source>
</reference>
<proteinExistence type="predicted"/>